<comment type="caution">
    <text evidence="2">The sequence shown here is derived from an EMBL/GenBank/DDBJ whole genome shotgun (WGS) entry which is preliminary data.</text>
</comment>
<sequence length="371" mass="42067">MKKNDELLNDINIDLETADRVAKEYPSLSDSAKERMFKMTKEKMNNTNIDNTENENSVHGVEIYNRPGWIKIAGMAAAFVLIAGGIGGGSYLLHNMKSTAPSPSSSIMTEMTTYTSETVTTEAASGETKTTTATMKAVAGTATENTTITTTAITTAAAAAETTAAQTENETFVPDEAAHKLTDNYWDYAYLFGRSVLQTADYEHTVHVKFETPDNTSGDPMNIEYVKCMFKELADRNMEELKEYYYSYYTADFDPFYDPYNQYPDDFELFGPSFTEGSDMTMDRNCVYIEYNGELYQRALYTSFDNTDHWTDDQMDITNVTDKSFTLKRKFRNRPNAMNGDVRGEVTFSIVFDENAQDWRIDKTEYTYSQN</sequence>
<evidence type="ECO:0000256" key="1">
    <source>
        <dbReference type="SAM" id="Phobius"/>
    </source>
</evidence>
<dbReference type="AlphaFoldDB" id="A0A315Y4T3"/>
<name>A0A315Y4T3_RUMFL</name>
<dbReference type="OrthoDB" id="1817973at2"/>
<proteinExistence type="predicted"/>
<organism evidence="2 3">
    <name type="scientific">Ruminococcus flavefaciens</name>
    <dbReference type="NCBI Taxonomy" id="1265"/>
    <lineage>
        <taxon>Bacteria</taxon>
        <taxon>Bacillati</taxon>
        <taxon>Bacillota</taxon>
        <taxon>Clostridia</taxon>
        <taxon>Eubacteriales</taxon>
        <taxon>Oscillospiraceae</taxon>
        <taxon>Ruminococcus</taxon>
    </lineage>
</organism>
<keyword evidence="1" id="KW-0812">Transmembrane</keyword>
<dbReference type="RefSeq" id="WP_109725642.1">
    <property type="nucleotide sequence ID" value="NZ_QGDI01000002.1"/>
</dbReference>
<keyword evidence="1" id="KW-1133">Transmembrane helix</keyword>
<evidence type="ECO:0000313" key="2">
    <source>
        <dbReference type="EMBL" id="PWJ14784.1"/>
    </source>
</evidence>
<dbReference type="EMBL" id="QGDI01000002">
    <property type="protein sequence ID" value="PWJ14784.1"/>
    <property type="molecule type" value="Genomic_DNA"/>
</dbReference>
<accession>A0A315Y4T3</accession>
<evidence type="ECO:0000313" key="3">
    <source>
        <dbReference type="Proteomes" id="UP000245720"/>
    </source>
</evidence>
<reference evidence="2 3" key="1">
    <citation type="submission" date="2018-05" db="EMBL/GenBank/DDBJ databases">
        <title>The Hungate 1000. A catalogue of reference genomes from the rumen microbiome.</title>
        <authorList>
            <person name="Kelly W."/>
        </authorList>
    </citation>
    <scope>NUCLEOTIDE SEQUENCE [LARGE SCALE GENOMIC DNA]</scope>
    <source>
        <strain evidence="2 3">SAb67</strain>
    </source>
</reference>
<feature type="transmembrane region" description="Helical" evidence="1">
    <location>
        <begin position="72"/>
        <end position="93"/>
    </location>
</feature>
<protein>
    <submittedName>
        <fullName evidence="2">Uncharacterized protein</fullName>
    </submittedName>
</protein>
<dbReference type="Proteomes" id="UP000245720">
    <property type="component" value="Unassembled WGS sequence"/>
</dbReference>
<gene>
    <name evidence="2" type="ORF">IE37_00770</name>
</gene>
<keyword evidence="1" id="KW-0472">Membrane</keyword>